<keyword evidence="4" id="KW-0443">Lipid metabolism</keyword>
<keyword evidence="8" id="KW-1185">Reference proteome</keyword>
<dbReference type="GO" id="GO:0006654">
    <property type="term" value="P:phosphatidic acid biosynthetic process"/>
    <property type="evidence" value="ECO:0007669"/>
    <property type="project" value="TreeGrafter"/>
</dbReference>
<dbReference type="InterPro" id="IPR002123">
    <property type="entry name" value="Plipid/glycerol_acylTrfase"/>
</dbReference>
<evidence type="ECO:0000313" key="8">
    <source>
        <dbReference type="Proteomes" id="UP000297834"/>
    </source>
</evidence>
<evidence type="ECO:0000256" key="5">
    <source>
        <dbReference type="ARBA" id="ARBA00023315"/>
    </source>
</evidence>
<comment type="pathway">
    <text evidence="1">Lipid metabolism.</text>
</comment>
<dbReference type="STRING" id="1120977.GCA_000619845_01742"/>
<dbReference type="SMART" id="SM00563">
    <property type="entry name" value="PlsC"/>
    <property type="match status" value="1"/>
</dbReference>
<organism evidence="7 8">
    <name type="scientific">Alkanindiges illinoisensis</name>
    <dbReference type="NCBI Taxonomy" id="197183"/>
    <lineage>
        <taxon>Bacteria</taxon>
        <taxon>Pseudomonadati</taxon>
        <taxon>Pseudomonadota</taxon>
        <taxon>Gammaproteobacteria</taxon>
        <taxon>Moraxellales</taxon>
        <taxon>Moraxellaceae</taxon>
        <taxon>Alkanindiges</taxon>
    </lineage>
</organism>
<evidence type="ECO:0000256" key="3">
    <source>
        <dbReference type="ARBA" id="ARBA00022679"/>
    </source>
</evidence>
<evidence type="ECO:0000256" key="4">
    <source>
        <dbReference type="ARBA" id="ARBA00023098"/>
    </source>
</evidence>
<reference evidence="7 8" key="1">
    <citation type="submission" date="2019-03" db="EMBL/GenBank/DDBJ databases">
        <title>Alkanindiges illinoisensis: a potential pathogenic isolated from ascites of a gastric cancer patient with abdominal metastasis.</title>
        <authorList>
            <person name="Hu X."/>
            <person name="Yang B."/>
            <person name="Yan X."/>
            <person name="Lin L."/>
            <person name="Zhao H."/>
            <person name="Zhou F."/>
            <person name="Su B."/>
            <person name="Chen J."/>
            <person name="Rui Y."/>
            <person name="Wang Q."/>
            <person name="Zheng L."/>
        </authorList>
    </citation>
    <scope>NUCLEOTIDE SEQUENCE [LARGE SCALE GENOMIC DNA]</scope>
    <source>
        <strain evidence="7 8">NFYY 23406</strain>
    </source>
</reference>
<dbReference type="SUPFAM" id="SSF69593">
    <property type="entry name" value="Glycerol-3-phosphate (1)-acyltransferase"/>
    <property type="match status" value="1"/>
</dbReference>
<evidence type="ECO:0000256" key="2">
    <source>
        <dbReference type="ARBA" id="ARBA00022516"/>
    </source>
</evidence>
<name>A0A4Y7XFK0_9GAMM</name>
<dbReference type="PANTHER" id="PTHR10434">
    <property type="entry name" value="1-ACYL-SN-GLYCEROL-3-PHOSPHATE ACYLTRANSFERASE"/>
    <property type="match status" value="1"/>
</dbReference>
<keyword evidence="5 7" id="KW-0012">Acyltransferase</keyword>
<dbReference type="RefSeq" id="WP_134243183.1">
    <property type="nucleotide sequence ID" value="NZ_SNTY01000006.1"/>
</dbReference>
<gene>
    <name evidence="7" type="ORF">E2B99_01195</name>
</gene>
<accession>A0A4Y7XFK0</accession>
<dbReference type="AlphaFoldDB" id="A0A4Y7XFK0"/>
<dbReference type="Pfam" id="PF01553">
    <property type="entry name" value="Acyltransferase"/>
    <property type="match status" value="1"/>
</dbReference>
<keyword evidence="2" id="KW-0444">Lipid biosynthesis</keyword>
<dbReference type="OrthoDB" id="9806880at2"/>
<dbReference type="Proteomes" id="UP000297834">
    <property type="component" value="Unassembled WGS sequence"/>
</dbReference>
<dbReference type="PANTHER" id="PTHR10434:SF64">
    <property type="entry name" value="1-ACYL-SN-GLYCEROL-3-PHOSPHATE ACYLTRANSFERASE-RELATED"/>
    <property type="match status" value="1"/>
</dbReference>
<feature type="domain" description="Phospholipid/glycerol acyltransferase" evidence="6">
    <location>
        <begin position="59"/>
        <end position="170"/>
    </location>
</feature>
<dbReference type="GO" id="GO:0003841">
    <property type="term" value="F:1-acylglycerol-3-phosphate O-acyltransferase activity"/>
    <property type="evidence" value="ECO:0007669"/>
    <property type="project" value="TreeGrafter"/>
</dbReference>
<dbReference type="EMBL" id="SNTY01000006">
    <property type="protein sequence ID" value="TEU30631.1"/>
    <property type="molecule type" value="Genomic_DNA"/>
</dbReference>
<dbReference type="CDD" id="cd07989">
    <property type="entry name" value="LPLAT_AGPAT-like"/>
    <property type="match status" value="1"/>
</dbReference>
<keyword evidence="3 7" id="KW-0808">Transferase</keyword>
<evidence type="ECO:0000259" key="6">
    <source>
        <dbReference type="SMART" id="SM00563"/>
    </source>
</evidence>
<protein>
    <submittedName>
        <fullName evidence="7">1-acyl-sn-glycerol-3-phosphate acyltransferase</fullName>
    </submittedName>
</protein>
<evidence type="ECO:0000313" key="7">
    <source>
        <dbReference type="EMBL" id="TEU30631.1"/>
    </source>
</evidence>
<sequence>MTALLKVINEGFGLAFREGAFSQPNQPKHTRMVRYFCRRLCEALDIDVTVHAPMPVEHALWVSNHVSWLDVAVIGSQTRIFFLAKAEIQNWPVFGRLAQAGGTLFIKRGSGDSVVVKEQISGFLNQKIPVLFFPEATTTDGRAVKRLHGKLLASAIATRTSIQPLVLCYVNEQGQLDQVVPFVDDNGFAPHLFQVLGLKKIRAHLMPLPAISPEGHDVESLTAELHRQMSEGLLALQQQVLQPA</sequence>
<evidence type="ECO:0000256" key="1">
    <source>
        <dbReference type="ARBA" id="ARBA00005189"/>
    </source>
</evidence>
<comment type="caution">
    <text evidence="7">The sequence shown here is derived from an EMBL/GenBank/DDBJ whole genome shotgun (WGS) entry which is preliminary data.</text>
</comment>
<proteinExistence type="predicted"/>